<keyword evidence="7" id="KW-1133">Transmembrane helix</keyword>
<keyword evidence="5" id="KW-0598">Phosphotransferase system</keyword>
<evidence type="ECO:0000256" key="2">
    <source>
        <dbReference type="ARBA" id="ARBA00022448"/>
    </source>
</evidence>
<dbReference type="EMBL" id="AP011548">
    <property type="protein sequence ID" value="BAI40930.1"/>
    <property type="molecule type" value="Genomic_DNA"/>
</dbReference>
<evidence type="ECO:0000256" key="8">
    <source>
        <dbReference type="ARBA" id="ARBA00023136"/>
    </source>
</evidence>
<evidence type="ECO:0000313" key="10">
    <source>
        <dbReference type="Proteomes" id="UP000002067"/>
    </source>
</evidence>
<dbReference type="GO" id="GO:0009401">
    <property type="term" value="P:phosphoenolpyruvate-dependent sugar phosphotransferase system"/>
    <property type="evidence" value="ECO:0007669"/>
    <property type="project" value="UniProtKB-KW"/>
</dbReference>
<dbReference type="InterPro" id="IPR004700">
    <property type="entry name" value="PTS_IIC_man"/>
</dbReference>
<dbReference type="PROSITE" id="PS51108">
    <property type="entry name" value="PTS_EIID"/>
    <property type="match status" value="1"/>
</dbReference>
<keyword evidence="3" id="KW-1003">Cell membrane</keyword>
<dbReference type="Pfam" id="PF03609">
    <property type="entry name" value="EII-Sor"/>
    <property type="match status" value="1"/>
</dbReference>
<keyword evidence="4" id="KW-0762">Sugar transport</keyword>
<keyword evidence="8" id="KW-0472">Membrane</keyword>
<dbReference type="KEGG" id="lrg:LRHM_0403"/>
<protein>
    <submittedName>
        <fullName evidence="9">PTS system IICD components</fullName>
    </submittedName>
</protein>
<dbReference type="InterPro" id="IPR004704">
    <property type="entry name" value="PTS_IID_man"/>
</dbReference>
<keyword evidence="2" id="KW-0813">Transport</keyword>
<name>A0A809MYR4_LACRG</name>
<evidence type="ECO:0000256" key="4">
    <source>
        <dbReference type="ARBA" id="ARBA00022597"/>
    </source>
</evidence>
<comment type="subcellular location">
    <subcellularLocation>
        <location evidence="1">Cell membrane</location>
        <topology evidence="1">Multi-pass membrane protein</topology>
    </subcellularLocation>
</comment>
<dbReference type="PANTHER" id="PTHR32502:SF23">
    <property type="entry name" value="TRANSPORT PROTEIN, PTS SYSTEM"/>
    <property type="match status" value="1"/>
</dbReference>
<dbReference type="PANTHER" id="PTHR32502">
    <property type="entry name" value="N-ACETYLGALACTOSAMINE PERMEASE II COMPONENT-RELATED"/>
    <property type="match status" value="1"/>
</dbReference>
<dbReference type="Proteomes" id="UP000002067">
    <property type="component" value="Chromosome"/>
</dbReference>
<dbReference type="PROSITE" id="PS51106">
    <property type="entry name" value="PTS_EIIC_TYPE_4"/>
    <property type="match status" value="1"/>
</dbReference>
<evidence type="ECO:0000256" key="6">
    <source>
        <dbReference type="ARBA" id="ARBA00022692"/>
    </source>
</evidence>
<keyword evidence="6" id="KW-0812">Transmembrane</keyword>
<gene>
    <name evidence="9" type="ordered locus">LRHM_0403</name>
</gene>
<evidence type="ECO:0000256" key="1">
    <source>
        <dbReference type="ARBA" id="ARBA00004651"/>
    </source>
</evidence>
<accession>A0A809MYR4</accession>
<evidence type="ECO:0000256" key="5">
    <source>
        <dbReference type="ARBA" id="ARBA00022683"/>
    </source>
</evidence>
<sequence>MLLSAILVALLAIISQWWFFAPITRCMTYPLTTGLLVGIFMGNPMLGMLAGANIQLVYLGWINAGGVMPSNTMVAGIYGSALTILSGANPKLAVTFAIPFSLLGLLMVQIYQTVNSFWVHRADKALDEGKVNQIRFLNYVPSFIVSFIVYGIPAFCLVMFGKGWTTSLISAIPAQFTTALEVVGGLMPALGIAMLLNYLGKKELNAFFIIGFFLTVYLKLDIMAIAIFSACIAFLVFIGQSRSNKETAHSSSPKKKVRRLTLQNRNGTAEEVKPASETSVANSSDPATIQYTKKLTHSDLVKTWLWEQGDEAAYNYERLQALGLTNMMIHPIRKLYPKSRQADELKKYMVFFNTEPHMVGPIIHGVALSMEEARANGQDVSADDINSVRTGLMGPAAGIGDTVQQGIFFPILASVGASLALQGNYLGPIMFTLIFELVIYTIGYIMFMFGYRKGKQSVISILKNGLISKVTNAFSIVGLMVVGAMAASRVSVRTPLVWTVGKSTMKLQNILNQLAPGLIPLGITVLVWYLVRKKVNPTWIILGIFVVGILLSYLNVLGIVKA</sequence>
<proteinExistence type="predicted"/>
<dbReference type="RefSeq" id="WP_014569072.1">
    <property type="nucleotide sequence ID" value="NC_013198.1"/>
</dbReference>
<evidence type="ECO:0000256" key="7">
    <source>
        <dbReference type="ARBA" id="ARBA00022989"/>
    </source>
</evidence>
<dbReference type="KEGG" id="lrh:LGG_00417"/>
<dbReference type="InterPro" id="IPR050303">
    <property type="entry name" value="GatZ_KbaZ_carbometab"/>
</dbReference>
<evidence type="ECO:0000313" key="9">
    <source>
        <dbReference type="EMBL" id="BAI40930.1"/>
    </source>
</evidence>
<dbReference type="AlphaFoldDB" id="A0A809MYR4"/>
<evidence type="ECO:0000256" key="3">
    <source>
        <dbReference type="ARBA" id="ARBA00022475"/>
    </source>
</evidence>
<dbReference type="Pfam" id="PF03613">
    <property type="entry name" value="EIID-AGA"/>
    <property type="match status" value="1"/>
</dbReference>
<dbReference type="GO" id="GO:0005886">
    <property type="term" value="C:plasma membrane"/>
    <property type="evidence" value="ECO:0007669"/>
    <property type="project" value="UniProtKB-SubCell"/>
</dbReference>
<reference evidence="9 10" key="1">
    <citation type="journal article" date="2009" name="J. Bacteriol.">
        <title>Complete genome sequence of the probiotic Lactobacillus rhamnosus ATCC 53103.</title>
        <authorList>
            <person name="Morita H."/>
            <person name="Toh H."/>
            <person name="Oshima K."/>
            <person name="Murakami M."/>
            <person name="Taylor T.D."/>
            <person name="Igimi S."/>
            <person name="Hattori M."/>
        </authorList>
    </citation>
    <scope>NUCLEOTIDE SEQUENCE [LARGE SCALE GENOMIC DNA]</scope>
    <source>
        <strain evidence="10">ATCC 53103 / LMG 18243 / GG [Tokyo]</strain>
    </source>
</reference>
<organism evidence="9 10">
    <name type="scientific">Lacticaseibacillus rhamnosus (strain ATCC 53103 / LMG 18243 / GG)</name>
    <name type="common">Lactobacillus rhamnosus</name>
    <dbReference type="NCBI Taxonomy" id="568703"/>
    <lineage>
        <taxon>Bacteria</taxon>
        <taxon>Bacillati</taxon>
        <taxon>Bacillota</taxon>
        <taxon>Bacilli</taxon>
        <taxon>Lactobacillales</taxon>
        <taxon>Lactobacillaceae</taxon>
        <taxon>Lacticaseibacillus</taxon>
    </lineage>
</organism>